<dbReference type="Pfam" id="PF15803">
    <property type="entry name" value="zf-SCNM1"/>
    <property type="match status" value="1"/>
</dbReference>
<feature type="region of interest" description="Disordered" evidence="1">
    <location>
        <begin position="218"/>
        <end position="247"/>
    </location>
</feature>
<evidence type="ECO:0000313" key="3">
    <source>
        <dbReference type="EMBL" id="CEK83317.1"/>
    </source>
</evidence>
<sequence>MSFKREGNDTNLLQKLRKRRITELLSEDVPQDEAKLLCNGRFACIVCPSNPIFDTVSVLTVHRNGKKHLSNLEIHESKKRELNRLIAARKHQQYTQDGTTSIQMANSTERGLLTSCPYDPRVKKTKVKKGERKPILDFDSKGGTSTRQSVDTHDKTVSTSAKNVNSVKYNSSAMRAIFDQSLSGPVKHGHQLKNIFQEKLEEPPVRLSPYKSKFRKCQSVSHVTGGSSQPGSQNHTLNDGKFRMPQR</sequence>
<feature type="region of interest" description="Disordered" evidence="1">
    <location>
        <begin position="135"/>
        <end position="158"/>
    </location>
</feature>
<name>A0A0B7ARV1_9EUPU</name>
<feature type="compositionally biased region" description="Basic and acidic residues" evidence="1">
    <location>
        <begin position="238"/>
        <end position="247"/>
    </location>
</feature>
<protein>
    <recommendedName>
        <fullName evidence="2">Sodium channel modifier 1 zinc-finger domain-containing protein</fullName>
    </recommendedName>
</protein>
<organism evidence="3">
    <name type="scientific">Arion vulgaris</name>
    <dbReference type="NCBI Taxonomy" id="1028688"/>
    <lineage>
        <taxon>Eukaryota</taxon>
        <taxon>Metazoa</taxon>
        <taxon>Spiralia</taxon>
        <taxon>Lophotrochozoa</taxon>
        <taxon>Mollusca</taxon>
        <taxon>Gastropoda</taxon>
        <taxon>Heterobranchia</taxon>
        <taxon>Euthyneura</taxon>
        <taxon>Panpulmonata</taxon>
        <taxon>Eupulmonata</taxon>
        <taxon>Stylommatophora</taxon>
        <taxon>Helicina</taxon>
        <taxon>Arionoidea</taxon>
        <taxon>Arionidae</taxon>
        <taxon>Arion</taxon>
    </lineage>
</organism>
<dbReference type="GO" id="GO:0008380">
    <property type="term" value="P:RNA splicing"/>
    <property type="evidence" value="ECO:0007669"/>
    <property type="project" value="InterPro"/>
</dbReference>
<dbReference type="PANTHER" id="PTHR32297">
    <property type="entry name" value="SODIUM CHANNEL MODIFIER 1"/>
    <property type="match status" value="1"/>
</dbReference>
<dbReference type="InterPro" id="IPR031622">
    <property type="entry name" value="Znf-SCNM1"/>
</dbReference>
<evidence type="ECO:0000256" key="1">
    <source>
        <dbReference type="SAM" id="MobiDB-lite"/>
    </source>
</evidence>
<dbReference type="AlphaFoldDB" id="A0A0B7ARV1"/>
<dbReference type="InterPro" id="IPR033570">
    <property type="entry name" value="SCNM1"/>
</dbReference>
<feature type="non-terminal residue" evidence="3">
    <location>
        <position position="247"/>
    </location>
</feature>
<dbReference type="GO" id="GO:0005634">
    <property type="term" value="C:nucleus"/>
    <property type="evidence" value="ECO:0007669"/>
    <property type="project" value="TreeGrafter"/>
</dbReference>
<reference evidence="3" key="1">
    <citation type="submission" date="2014-12" db="EMBL/GenBank/DDBJ databases">
        <title>Insight into the proteome of Arion vulgaris.</title>
        <authorList>
            <person name="Aradska J."/>
            <person name="Bulat T."/>
            <person name="Smidak R."/>
            <person name="Sarate P."/>
            <person name="Gangsoo J."/>
            <person name="Sialana F."/>
            <person name="Bilban M."/>
            <person name="Lubec G."/>
        </authorList>
    </citation>
    <scope>NUCLEOTIDE SEQUENCE</scope>
    <source>
        <tissue evidence="3">Skin</tissue>
    </source>
</reference>
<dbReference type="PANTHER" id="PTHR32297:SF1">
    <property type="entry name" value="SODIUM CHANNEL MODIFIER 1"/>
    <property type="match status" value="1"/>
</dbReference>
<feature type="compositionally biased region" description="Polar residues" evidence="1">
    <location>
        <begin position="218"/>
        <end position="237"/>
    </location>
</feature>
<evidence type="ECO:0000259" key="2">
    <source>
        <dbReference type="Pfam" id="PF15803"/>
    </source>
</evidence>
<accession>A0A0B7ARV1</accession>
<proteinExistence type="predicted"/>
<feature type="domain" description="Sodium channel modifier 1 zinc-finger" evidence="2">
    <location>
        <begin position="44"/>
        <end position="69"/>
    </location>
</feature>
<dbReference type="EMBL" id="HACG01036452">
    <property type="protein sequence ID" value="CEK83317.1"/>
    <property type="molecule type" value="Transcribed_RNA"/>
</dbReference>
<gene>
    <name evidence="3" type="primary">ORF136405</name>
</gene>